<evidence type="ECO:0000256" key="4">
    <source>
        <dbReference type="ARBA" id="ARBA00022837"/>
    </source>
</evidence>
<dbReference type="PANTHER" id="PTHR10342:SF273">
    <property type="entry name" value="RE14504P"/>
    <property type="match status" value="1"/>
</dbReference>
<evidence type="ECO:0000256" key="1">
    <source>
        <dbReference type="ARBA" id="ARBA00001913"/>
    </source>
</evidence>
<keyword evidence="7" id="KW-0378">Hydrolase</keyword>
<evidence type="ECO:0000259" key="6">
    <source>
        <dbReference type="Pfam" id="PF00884"/>
    </source>
</evidence>
<evidence type="ECO:0000313" key="7">
    <source>
        <dbReference type="EMBL" id="EEC00775.1"/>
    </source>
</evidence>
<dbReference type="GO" id="GO:0003943">
    <property type="term" value="F:N-acetylgalactosamine-4-sulfatase activity"/>
    <property type="evidence" value="ECO:0007669"/>
    <property type="project" value="UniProtKB-EC"/>
</dbReference>
<keyword evidence="3" id="KW-0479">Metal-binding</keyword>
<keyword evidence="4" id="KW-0106">Calcium</keyword>
<gene>
    <name evidence="7" type="ORF">IscW_ISCW001756</name>
</gene>
<feature type="domain" description="Sulfatase N-terminal" evidence="6">
    <location>
        <begin position="2"/>
        <end position="54"/>
    </location>
</feature>
<dbReference type="GO" id="GO:0046872">
    <property type="term" value="F:metal ion binding"/>
    <property type="evidence" value="ECO:0007669"/>
    <property type="project" value="UniProtKB-KW"/>
</dbReference>
<dbReference type="EMBL" id="DS622207">
    <property type="protein sequence ID" value="EEC00775.1"/>
    <property type="molecule type" value="Genomic_DNA"/>
</dbReference>
<keyword evidence="5" id="KW-0325">Glycoprotein</keyword>
<dbReference type="STRING" id="6945.B7P2F3"/>
<dbReference type="Pfam" id="PF00884">
    <property type="entry name" value="Sulfatase"/>
    <property type="match status" value="1"/>
</dbReference>
<dbReference type="AlphaFoldDB" id="B7P2F3"/>
<organism>
    <name type="scientific">Ixodes scapularis</name>
    <name type="common">Black-legged tick</name>
    <name type="synonym">Deer tick</name>
    <dbReference type="NCBI Taxonomy" id="6945"/>
    <lineage>
        <taxon>Eukaryota</taxon>
        <taxon>Metazoa</taxon>
        <taxon>Ecdysozoa</taxon>
        <taxon>Arthropoda</taxon>
        <taxon>Chelicerata</taxon>
        <taxon>Arachnida</taxon>
        <taxon>Acari</taxon>
        <taxon>Parasitiformes</taxon>
        <taxon>Ixodida</taxon>
        <taxon>Ixodoidea</taxon>
        <taxon>Ixodidae</taxon>
        <taxon>Ixodinae</taxon>
        <taxon>Ixodes</taxon>
    </lineage>
</organism>
<dbReference type="VEuPathDB" id="VectorBase:ISCW001756"/>
<dbReference type="PhylomeDB" id="B7P2F3"/>
<dbReference type="PANTHER" id="PTHR10342">
    <property type="entry name" value="ARYLSULFATASE"/>
    <property type="match status" value="1"/>
</dbReference>
<dbReference type="Gene3D" id="3.40.720.10">
    <property type="entry name" value="Alkaline Phosphatase, subunit A"/>
    <property type="match status" value="1"/>
</dbReference>
<dbReference type="InterPro" id="IPR017850">
    <property type="entry name" value="Alkaline_phosphatase_core_sf"/>
</dbReference>
<comment type="cofactor">
    <cofactor evidence="1">
        <name>Ca(2+)</name>
        <dbReference type="ChEBI" id="CHEBI:29108"/>
    </cofactor>
</comment>
<comment type="similarity">
    <text evidence="2">Belongs to the sulfatase family.</text>
</comment>
<reference evidence="7" key="1">
    <citation type="submission" date="2008-03" db="EMBL/GenBank/DDBJ databases">
        <title>Annotation of Ixodes scapularis.</title>
        <authorList>
            <consortium name="Ixodes scapularis Genome Project Consortium"/>
            <person name="Caler E."/>
            <person name="Hannick L.I."/>
            <person name="Bidwell S."/>
            <person name="Joardar V."/>
            <person name="Thiagarajan M."/>
            <person name="Amedeo P."/>
            <person name="Galinsky K.J."/>
            <person name="Schobel S."/>
            <person name="Inman J."/>
            <person name="Hostetler J."/>
            <person name="Miller J."/>
            <person name="Hammond M."/>
            <person name="Megy K."/>
            <person name="Lawson D."/>
            <person name="Kodira C."/>
            <person name="Sutton G."/>
            <person name="Meyer J."/>
            <person name="Hill C.A."/>
            <person name="Birren B."/>
            <person name="Nene V."/>
            <person name="Collins F."/>
            <person name="Alarcon-Chaidez F."/>
            <person name="Wikel S."/>
            <person name="Strausberg R."/>
        </authorList>
    </citation>
    <scope>NUCLEOTIDE SEQUENCE [LARGE SCALE GENOMIC DNA]</scope>
    <source>
        <strain evidence="7">Wikel colony</strain>
    </source>
</reference>
<name>B7P2F3_IXOSC</name>
<evidence type="ECO:0000256" key="5">
    <source>
        <dbReference type="ARBA" id="ARBA00023180"/>
    </source>
</evidence>
<evidence type="ECO:0000256" key="3">
    <source>
        <dbReference type="ARBA" id="ARBA00022723"/>
    </source>
</evidence>
<dbReference type="PaxDb" id="6945-B7P2F3"/>
<dbReference type="EC" id="3.1.6.12" evidence="7"/>
<dbReference type="VEuPathDB" id="VectorBase:ISCI001756"/>
<protein>
    <submittedName>
        <fullName evidence="7">Arylsulfatase B, putative</fullName>
        <ecNumber evidence="7">3.1.6.12</ecNumber>
    </submittedName>
</protein>
<dbReference type="InterPro" id="IPR000917">
    <property type="entry name" value="Sulfatase_N"/>
</dbReference>
<feature type="non-terminal residue" evidence="7">
    <location>
        <position position="1"/>
    </location>
</feature>
<dbReference type="InterPro" id="IPR047115">
    <property type="entry name" value="ARSB"/>
</dbReference>
<dbReference type="SUPFAM" id="SSF53649">
    <property type="entry name" value="Alkaline phosphatase-like"/>
    <property type="match status" value="1"/>
</dbReference>
<proteinExistence type="inferred from homology"/>
<accession>B7P2F3</accession>
<feature type="non-terminal residue" evidence="7">
    <location>
        <position position="66"/>
    </location>
</feature>
<evidence type="ECO:0000256" key="2">
    <source>
        <dbReference type="ARBA" id="ARBA00008779"/>
    </source>
</evidence>
<sequence>GWADASFRGNPQIPTPNLDVLASSGVILNNYYVQHLCTPSRGALMTGLYPIHTGGRLRCIDHTGRV</sequence>